<keyword evidence="1" id="KW-0812">Transmembrane</keyword>
<name>A0A9X1XIQ2_9BACL</name>
<dbReference type="EMBL" id="JAIWJX010000002">
    <property type="protein sequence ID" value="MCK6258179.1"/>
    <property type="molecule type" value="Genomic_DNA"/>
</dbReference>
<evidence type="ECO:0000313" key="2">
    <source>
        <dbReference type="EMBL" id="MCK6258179.1"/>
    </source>
</evidence>
<keyword evidence="3" id="KW-1185">Reference proteome</keyword>
<reference evidence="2" key="1">
    <citation type="submission" date="2021-09" db="EMBL/GenBank/DDBJ databases">
        <title>Genome analysis of Fictibacillus sp. KIGAM418 isolated from marine sediment.</title>
        <authorList>
            <person name="Seo M.-J."/>
            <person name="Cho E.-S."/>
            <person name="Hwang C.Y."/>
        </authorList>
    </citation>
    <scope>NUCLEOTIDE SEQUENCE</scope>
    <source>
        <strain evidence="2">KIGAM418</strain>
    </source>
</reference>
<keyword evidence="1" id="KW-0472">Membrane</keyword>
<dbReference type="Proteomes" id="UP001139011">
    <property type="component" value="Unassembled WGS sequence"/>
</dbReference>
<feature type="transmembrane region" description="Helical" evidence="1">
    <location>
        <begin position="7"/>
        <end position="25"/>
    </location>
</feature>
<protein>
    <submittedName>
        <fullName evidence="2">Uncharacterized protein</fullName>
    </submittedName>
</protein>
<organism evidence="2 3">
    <name type="scientific">Fictibacillus marinisediminis</name>
    <dbReference type="NCBI Taxonomy" id="2878389"/>
    <lineage>
        <taxon>Bacteria</taxon>
        <taxon>Bacillati</taxon>
        <taxon>Bacillota</taxon>
        <taxon>Bacilli</taxon>
        <taxon>Bacillales</taxon>
        <taxon>Fictibacillaceae</taxon>
        <taxon>Fictibacillus</taxon>
    </lineage>
</organism>
<dbReference type="RefSeq" id="WP_248253519.1">
    <property type="nucleotide sequence ID" value="NZ_JAIWJX010000002.1"/>
</dbReference>
<proteinExistence type="predicted"/>
<accession>A0A9X1XIQ2</accession>
<dbReference type="AlphaFoldDB" id="A0A9X1XIQ2"/>
<sequence length="258" mass="29767">MLIKRGLICFVLVVILIGAYVLFFVNAQNLDIKQKLTNGVLYYNDENKKYEIPTKQAISSAEKVALSIGLVPEGKVPIYLKDNSSFEKIYNSNMIGAYYDAKKNNISVLVKEGQIPIDFKNRIAHEYGYFIFISRLKSQNVSASDFPRWFHEGLASYIAKNEEFKKDKINFPFIEFNNLRTAEQFEKQTRRPGDPFIQSQFAIEQIIDAGGKMAVIHIVEKIKQGMNFNKALRETTHLNEQQFKQTIVKRITEYSKSK</sequence>
<evidence type="ECO:0000256" key="1">
    <source>
        <dbReference type="SAM" id="Phobius"/>
    </source>
</evidence>
<gene>
    <name evidence="2" type="ORF">LCY76_16510</name>
</gene>
<evidence type="ECO:0000313" key="3">
    <source>
        <dbReference type="Proteomes" id="UP001139011"/>
    </source>
</evidence>
<keyword evidence="1" id="KW-1133">Transmembrane helix</keyword>
<comment type="caution">
    <text evidence="2">The sequence shown here is derived from an EMBL/GenBank/DDBJ whole genome shotgun (WGS) entry which is preliminary data.</text>
</comment>